<dbReference type="EMBL" id="JBHMEZ010000001">
    <property type="protein sequence ID" value="MFB9052001.1"/>
    <property type="molecule type" value="Genomic_DNA"/>
</dbReference>
<organism evidence="1 2">
    <name type="scientific">Formosa undariae</name>
    <dbReference type="NCBI Taxonomy" id="1325436"/>
    <lineage>
        <taxon>Bacteria</taxon>
        <taxon>Pseudomonadati</taxon>
        <taxon>Bacteroidota</taxon>
        <taxon>Flavobacteriia</taxon>
        <taxon>Flavobacteriales</taxon>
        <taxon>Flavobacteriaceae</taxon>
        <taxon>Formosa</taxon>
    </lineage>
</organism>
<gene>
    <name evidence="1" type="ORF">ACFFVB_02805</name>
</gene>
<sequence length="327" mass="36727">MRKILFFVSALLVLSSCKGDKKGNQKLLSESSGNLNNLSVVVDNDLWQGKVGEGIREIMAAPVDGLPQDEPLFSLSQIPTQVFSGFVTKNRTVLRVEVGPNKASSVKFGKNIYAIPQKVVVVSGKTEEEVIEQLKSNAPKIIEAFKSQEIKEKQRRIKLSLLKIDTIEKALGVKIDLPTAYRIAKKDKNFFWLRKDITTGTQNIMLYELPLNAVTQNDSLVQQVIKIRDSIGKVHIPGPTEGTFMITEKAYAPYLFHTTIDDKPVIETKGIWDVKNAFMSGPFINYIIEDKANNRLLVIEGFTFAPSVEKRDYVFELDAIMKSIKFD</sequence>
<dbReference type="InterPro" id="IPR032286">
    <property type="entry name" value="DUF4837"/>
</dbReference>
<evidence type="ECO:0000313" key="1">
    <source>
        <dbReference type="EMBL" id="MFB9052001.1"/>
    </source>
</evidence>
<protein>
    <submittedName>
        <fullName evidence="1">DUF4837 family protein</fullName>
    </submittedName>
</protein>
<proteinExistence type="predicted"/>
<name>A0ABV5EXT4_9FLAO</name>
<dbReference type="Proteomes" id="UP001589605">
    <property type="component" value="Unassembled WGS sequence"/>
</dbReference>
<reference evidence="1 2" key="1">
    <citation type="submission" date="2024-09" db="EMBL/GenBank/DDBJ databases">
        <authorList>
            <person name="Sun Q."/>
            <person name="Mori K."/>
        </authorList>
    </citation>
    <scope>NUCLEOTIDE SEQUENCE [LARGE SCALE GENOMIC DNA]</scope>
    <source>
        <strain evidence="1 2">CECT 8286</strain>
    </source>
</reference>
<dbReference type="RefSeq" id="WP_382380944.1">
    <property type="nucleotide sequence ID" value="NZ_JBHMEZ010000001.1"/>
</dbReference>
<dbReference type="Pfam" id="PF16125">
    <property type="entry name" value="DUF4837"/>
    <property type="match status" value="1"/>
</dbReference>
<comment type="caution">
    <text evidence="1">The sequence shown here is derived from an EMBL/GenBank/DDBJ whole genome shotgun (WGS) entry which is preliminary data.</text>
</comment>
<accession>A0ABV5EXT4</accession>
<evidence type="ECO:0000313" key="2">
    <source>
        <dbReference type="Proteomes" id="UP001589605"/>
    </source>
</evidence>
<keyword evidence="2" id="KW-1185">Reference proteome</keyword>
<dbReference type="PROSITE" id="PS51257">
    <property type="entry name" value="PROKAR_LIPOPROTEIN"/>
    <property type="match status" value="1"/>
</dbReference>